<keyword evidence="2" id="KW-1133">Transmembrane helix</keyword>
<reference evidence="3" key="1">
    <citation type="submission" date="2020-10" db="EMBL/GenBank/DDBJ databases">
        <authorList>
            <person name="Gilroy R."/>
        </authorList>
    </citation>
    <scope>NUCLEOTIDE SEQUENCE</scope>
    <source>
        <strain evidence="3">CHK190-19873</strain>
    </source>
</reference>
<dbReference type="AlphaFoldDB" id="A0A9D1EV14"/>
<feature type="region of interest" description="Disordered" evidence="1">
    <location>
        <begin position="111"/>
        <end position="132"/>
    </location>
</feature>
<sequence length="132" mass="14778">MGQIERFLEILLNEISGVAIVVFELIGVFIIIYSGLRGAVKYVRRSRDTKIYLARGLALGLEFKIGSEILRTVVVREWKEILIVAGIIALRAALTFLIHWEIKEEEKAERHTGDGGILDGSGIAGERKMNQK</sequence>
<accession>A0A9D1EV14</accession>
<dbReference type="PANTHER" id="PTHR38468">
    <property type="entry name" value="SLL0939 PROTEIN"/>
    <property type="match status" value="1"/>
</dbReference>
<keyword evidence="2" id="KW-0812">Transmembrane</keyword>
<evidence type="ECO:0000313" key="3">
    <source>
        <dbReference type="EMBL" id="HIS32354.1"/>
    </source>
</evidence>
<name>A0A9D1EV14_9FIRM</name>
<protein>
    <submittedName>
        <fullName evidence="3">DUF1622 domain-containing protein</fullName>
    </submittedName>
</protein>
<evidence type="ECO:0000256" key="2">
    <source>
        <dbReference type="SAM" id="Phobius"/>
    </source>
</evidence>
<feature type="compositionally biased region" description="Gly residues" evidence="1">
    <location>
        <begin position="114"/>
        <end position="123"/>
    </location>
</feature>
<dbReference type="Pfam" id="PF07784">
    <property type="entry name" value="DUF1622"/>
    <property type="match status" value="1"/>
</dbReference>
<reference evidence="3" key="2">
    <citation type="journal article" date="2021" name="PeerJ">
        <title>Extensive microbial diversity within the chicken gut microbiome revealed by metagenomics and culture.</title>
        <authorList>
            <person name="Gilroy R."/>
            <person name="Ravi A."/>
            <person name="Getino M."/>
            <person name="Pursley I."/>
            <person name="Horton D.L."/>
            <person name="Alikhan N.F."/>
            <person name="Baker D."/>
            <person name="Gharbi K."/>
            <person name="Hall N."/>
            <person name="Watson M."/>
            <person name="Adriaenssens E.M."/>
            <person name="Foster-Nyarko E."/>
            <person name="Jarju S."/>
            <person name="Secka A."/>
            <person name="Antonio M."/>
            <person name="Oren A."/>
            <person name="Chaudhuri R.R."/>
            <person name="La Ragione R."/>
            <person name="Hildebrand F."/>
            <person name="Pallen M.J."/>
        </authorList>
    </citation>
    <scope>NUCLEOTIDE SEQUENCE</scope>
    <source>
        <strain evidence="3">CHK190-19873</strain>
    </source>
</reference>
<keyword evidence="2" id="KW-0472">Membrane</keyword>
<dbReference type="PANTHER" id="PTHR38468:SF1">
    <property type="entry name" value="SLL0939 PROTEIN"/>
    <property type="match status" value="1"/>
</dbReference>
<proteinExistence type="predicted"/>
<feature type="transmembrane region" description="Helical" evidence="2">
    <location>
        <begin position="15"/>
        <end position="36"/>
    </location>
</feature>
<gene>
    <name evidence="3" type="ORF">IAB44_12540</name>
</gene>
<dbReference type="InterPro" id="IPR012427">
    <property type="entry name" value="DUF1622"/>
</dbReference>
<dbReference type="Proteomes" id="UP000823935">
    <property type="component" value="Unassembled WGS sequence"/>
</dbReference>
<dbReference type="EMBL" id="DVIQ01000075">
    <property type="protein sequence ID" value="HIS32354.1"/>
    <property type="molecule type" value="Genomic_DNA"/>
</dbReference>
<evidence type="ECO:0000256" key="1">
    <source>
        <dbReference type="SAM" id="MobiDB-lite"/>
    </source>
</evidence>
<organism evidence="3 4">
    <name type="scientific">Candidatus Limivivens intestinipullorum</name>
    <dbReference type="NCBI Taxonomy" id="2840858"/>
    <lineage>
        <taxon>Bacteria</taxon>
        <taxon>Bacillati</taxon>
        <taxon>Bacillota</taxon>
        <taxon>Clostridia</taxon>
        <taxon>Lachnospirales</taxon>
        <taxon>Lachnospiraceae</taxon>
        <taxon>Lachnospiraceae incertae sedis</taxon>
        <taxon>Candidatus Limivivens</taxon>
    </lineage>
</organism>
<comment type="caution">
    <text evidence="3">The sequence shown here is derived from an EMBL/GenBank/DDBJ whole genome shotgun (WGS) entry which is preliminary data.</text>
</comment>
<evidence type="ECO:0000313" key="4">
    <source>
        <dbReference type="Proteomes" id="UP000823935"/>
    </source>
</evidence>